<comment type="caution">
    <text evidence="1">The sequence shown here is derived from an EMBL/GenBank/DDBJ whole genome shotgun (WGS) entry which is preliminary data.</text>
</comment>
<keyword evidence="2" id="KW-1185">Reference proteome</keyword>
<sequence length="48" mass="5426">MPPMSLPPKIKDVIDRLEVDDQVAIRTYIAQLRNGIVKYKDIAEVAMA</sequence>
<organism evidence="1 2">
    <name type="scientific">Thalassiosira oceanica</name>
    <name type="common">Marine diatom</name>
    <dbReference type="NCBI Taxonomy" id="159749"/>
    <lineage>
        <taxon>Eukaryota</taxon>
        <taxon>Sar</taxon>
        <taxon>Stramenopiles</taxon>
        <taxon>Ochrophyta</taxon>
        <taxon>Bacillariophyta</taxon>
        <taxon>Coscinodiscophyceae</taxon>
        <taxon>Thalassiosirophycidae</taxon>
        <taxon>Thalassiosirales</taxon>
        <taxon>Thalassiosiraceae</taxon>
        <taxon>Thalassiosira</taxon>
    </lineage>
</organism>
<feature type="non-terminal residue" evidence="1">
    <location>
        <position position="48"/>
    </location>
</feature>
<dbReference type="AlphaFoldDB" id="K0RGC6"/>
<protein>
    <submittedName>
        <fullName evidence="1">Uncharacterized protein</fullName>
    </submittedName>
</protein>
<proteinExistence type="predicted"/>
<dbReference type="Proteomes" id="UP000266841">
    <property type="component" value="Unassembled WGS sequence"/>
</dbReference>
<reference evidence="1 2" key="1">
    <citation type="journal article" date="2012" name="Genome Biol.">
        <title>Genome and low-iron response of an oceanic diatom adapted to chronic iron limitation.</title>
        <authorList>
            <person name="Lommer M."/>
            <person name="Specht M."/>
            <person name="Roy A.S."/>
            <person name="Kraemer L."/>
            <person name="Andreson R."/>
            <person name="Gutowska M.A."/>
            <person name="Wolf J."/>
            <person name="Bergner S.V."/>
            <person name="Schilhabel M.B."/>
            <person name="Klostermeier U.C."/>
            <person name="Beiko R.G."/>
            <person name="Rosenstiel P."/>
            <person name="Hippler M."/>
            <person name="Laroche J."/>
        </authorList>
    </citation>
    <scope>NUCLEOTIDE SEQUENCE [LARGE SCALE GENOMIC DNA]</scope>
    <source>
        <strain evidence="1 2">CCMP1005</strain>
    </source>
</reference>
<dbReference type="EMBL" id="AGNL01048392">
    <property type="protein sequence ID" value="EJK45612.1"/>
    <property type="molecule type" value="Genomic_DNA"/>
</dbReference>
<evidence type="ECO:0000313" key="2">
    <source>
        <dbReference type="Proteomes" id="UP000266841"/>
    </source>
</evidence>
<evidence type="ECO:0000313" key="1">
    <source>
        <dbReference type="EMBL" id="EJK45612.1"/>
    </source>
</evidence>
<name>K0RGC6_THAOC</name>
<gene>
    <name evidence="1" type="ORF">THAOC_35767</name>
</gene>
<accession>K0RGC6</accession>